<dbReference type="Proteomes" id="UP001621714">
    <property type="component" value="Unassembled WGS sequence"/>
</dbReference>
<feature type="transmembrane region" description="Helical" evidence="1">
    <location>
        <begin position="615"/>
        <end position="633"/>
    </location>
</feature>
<keyword evidence="1" id="KW-0472">Membrane</keyword>
<proteinExistence type="predicted"/>
<evidence type="ECO:0000256" key="1">
    <source>
        <dbReference type="SAM" id="Phobius"/>
    </source>
</evidence>
<feature type="transmembrane region" description="Helical" evidence="1">
    <location>
        <begin position="447"/>
        <end position="464"/>
    </location>
</feature>
<evidence type="ECO:0008006" key="4">
    <source>
        <dbReference type="Google" id="ProtNLM"/>
    </source>
</evidence>
<reference evidence="2 3" key="1">
    <citation type="submission" date="2024-02" db="EMBL/GenBank/DDBJ databases">
        <title>Marinospirillum sp. MEB 164 isolated from Lonar lake sediment.</title>
        <authorList>
            <person name="Joshi A."/>
            <person name="Thite S."/>
        </authorList>
    </citation>
    <scope>NUCLEOTIDE SEQUENCE [LARGE SCALE GENOMIC DNA]</scope>
    <source>
        <strain evidence="2 3">MEB164</strain>
    </source>
</reference>
<dbReference type="EMBL" id="JBANFI010000007">
    <property type="protein sequence ID" value="MFK7161602.1"/>
    <property type="molecule type" value="Genomic_DNA"/>
</dbReference>
<feature type="transmembrane region" description="Helical" evidence="1">
    <location>
        <begin position="588"/>
        <end position="609"/>
    </location>
</feature>
<keyword evidence="1" id="KW-0812">Transmembrane</keyword>
<organism evidence="2 3">
    <name type="scientific">Marinospirillum alkalitolerans</name>
    <dbReference type="NCBI Taxonomy" id="3123374"/>
    <lineage>
        <taxon>Bacteria</taxon>
        <taxon>Pseudomonadati</taxon>
        <taxon>Pseudomonadota</taxon>
        <taxon>Gammaproteobacteria</taxon>
        <taxon>Oceanospirillales</taxon>
        <taxon>Oceanospirillaceae</taxon>
        <taxon>Marinospirillum</taxon>
    </lineage>
</organism>
<gene>
    <name evidence="2" type="ORF">V6U78_11200</name>
</gene>
<evidence type="ECO:0000313" key="3">
    <source>
        <dbReference type="Proteomes" id="UP001621714"/>
    </source>
</evidence>
<accession>A0ABW8PZA2</accession>
<protein>
    <recommendedName>
        <fullName evidence="4">SMODS and SLOG-associating 2TM effector domain-containing protein</fullName>
    </recommendedName>
</protein>
<name>A0ABW8PZA2_9GAMM</name>
<feature type="transmembrane region" description="Helical" evidence="1">
    <location>
        <begin position="421"/>
        <end position="441"/>
    </location>
</feature>
<keyword evidence="3" id="KW-1185">Reference proteome</keyword>
<dbReference type="Gene3D" id="3.40.50.450">
    <property type="match status" value="1"/>
</dbReference>
<sequence length="709" mass="81303">MPQVDLSAAPQLDPVLSVVVAGHRQVRLEAGARDAEQHQQREVALREAMRQVFIRLREQASQAFASVDQVYSARAPLFRLITGSATGADALAASLAAETGYQLDYLLPRASQQDIEGAPGVAMQMRPPEGGVDLTEEQYRLRDHLALSFADLLVAVWDGEESHLSSGTALMIKEALLRRAPVCILYLPAQASEVQLLWLDLQALTDTWMTEAKVLGCRAPLLLHAFDPLALDSPALAQRLHQWMEILLTPFRPALEENNSETQLVKRIEQQHAVTRYAWQWLAWWLAQRGWRQRASPRPLPFWEWAQGSWLWLNIMLNPPQKSQPLRVIEILHTQARGYTREERFVNRAHGFFSNLAKLDLGSAIRALIHPPYTQGYASLNADAMDDVPNPIREPRLEPFFNWSDAQARVFSTRYRDDTWLIYYAAAFAVFCAVAGAIHLWPAPAHGVPFIWVLLEFILLHFIVRRVLQSRFRNYHGHWLSFRFIAEQLRYLRLGYPLLVLPQSFSTPVWEPYTERGRRGIRLKSAEAWILQRILIAEGLPRSAAAQTPIYKMSEHNSEMLQYVRAVLEEHRHYYRQSYQRLHKDHTYLHRLAFALFTLTFVAVTVHFFLTLPAILIFTAFFPAWGAAIHGILSQNEVVRVSSMAAQVWRDLTILKEAFELHEQLAGPESDWHKTAQLRELVGAATDILSNQNYYWRSLFQHNHPDLPA</sequence>
<comment type="caution">
    <text evidence="2">The sequence shown here is derived from an EMBL/GenBank/DDBJ whole genome shotgun (WGS) entry which is preliminary data.</text>
</comment>
<evidence type="ECO:0000313" key="2">
    <source>
        <dbReference type="EMBL" id="MFK7161602.1"/>
    </source>
</evidence>
<dbReference type="RefSeq" id="WP_405340739.1">
    <property type="nucleotide sequence ID" value="NZ_JBANFI010000007.1"/>
</dbReference>
<keyword evidence="1" id="KW-1133">Transmembrane helix</keyword>